<dbReference type="PANTHER" id="PTHR43133:SF62">
    <property type="entry name" value="RNA POLYMERASE SIGMA FACTOR SIGZ"/>
    <property type="match status" value="1"/>
</dbReference>
<dbReference type="InterPro" id="IPR039425">
    <property type="entry name" value="RNA_pol_sigma-70-like"/>
</dbReference>
<evidence type="ECO:0000313" key="9">
    <source>
        <dbReference type="EMBL" id="NOT34643.1"/>
    </source>
</evidence>
<organism evidence="9 10">
    <name type="scientific">Eiseniibacteriota bacterium</name>
    <dbReference type="NCBI Taxonomy" id="2212470"/>
    <lineage>
        <taxon>Bacteria</taxon>
        <taxon>Candidatus Eiseniibacteriota</taxon>
    </lineage>
</organism>
<evidence type="ECO:0000313" key="10">
    <source>
        <dbReference type="Proteomes" id="UP000580839"/>
    </source>
</evidence>
<dbReference type="Gene3D" id="1.10.1740.10">
    <property type="match status" value="1"/>
</dbReference>
<keyword evidence="3" id="KW-0731">Sigma factor</keyword>
<accession>A0A849SLL1</accession>
<feature type="domain" description="RNA polymerase sigma-70 region 2" evidence="7">
    <location>
        <begin position="25"/>
        <end position="92"/>
    </location>
</feature>
<dbReference type="GO" id="GO:0016987">
    <property type="term" value="F:sigma factor activity"/>
    <property type="evidence" value="ECO:0007669"/>
    <property type="project" value="UniProtKB-KW"/>
</dbReference>
<evidence type="ECO:0000259" key="8">
    <source>
        <dbReference type="Pfam" id="PF04545"/>
    </source>
</evidence>
<dbReference type="Proteomes" id="UP000580839">
    <property type="component" value="Unassembled WGS sequence"/>
</dbReference>
<dbReference type="PANTHER" id="PTHR43133">
    <property type="entry name" value="RNA POLYMERASE ECF-TYPE SIGMA FACTO"/>
    <property type="match status" value="1"/>
</dbReference>
<dbReference type="InterPro" id="IPR007630">
    <property type="entry name" value="RNA_pol_sigma70_r4"/>
</dbReference>
<evidence type="ECO:0000256" key="5">
    <source>
        <dbReference type="ARBA" id="ARBA00023163"/>
    </source>
</evidence>
<keyword evidence="5" id="KW-0804">Transcription</keyword>
<protein>
    <submittedName>
        <fullName evidence="9">Sigma-70 family RNA polymerase sigma factor</fullName>
    </submittedName>
</protein>
<proteinExistence type="inferred from homology"/>
<gene>
    <name evidence="9" type="ORF">HOP12_10810</name>
</gene>
<dbReference type="AlphaFoldDB" id="A0A849SLL1"/>
<dbReference type="InterPro" id="IPR013324">
    <property type="entry name" value="RNA_pol_sigma_r3/r4-like"/>
</dbReference>
<dbReference type="InterPro" id="IPR036388">
    <property type="entry name" value="WH-like_DNA-bd_sf"/>
</dbReference>
<dbReference type="CDD" id="cd06171">
    <property type="entry name" value="Sigma70_r4"/>
    <property type="match status" value="1"/>
</dbReference>
<name>A0A849SLL1_UNCEI</name>
<evidence type="ECO:0000256" key="3">
    <source>
        <dbReference type="ARBA" id="ARBA00023082"/>
    </source>
</evidence>
<dbReference type="InterPro" id="IPR014284">
    <property type="entry name" value="RNA_pol_sigma-70_dom"/>
</dbReference>
<dbReference type="SUPFAM" id="SSF88659">
    <property type="entry name" value="Sigma3 and sigma4 domains of RNA polymerase sigma factors"/>
    <property type="match status" value="1"/>
</dbReference>
<reference evidence="9 10" key="1">
    <citation type="submission" date="2020-04" db="EMBL/GenBank/DDBJ databases">
        <title>Metagenomic profiling of ammonia- and methane-oxidizing microorganisms in a Dutch drinking water treatment plant.</title>
        <authorList>
            <person name="Poghosyan L."/>
            <person name="Leucker S."/>
        </authorList>
    </citation>
    <scope>NUCLEOTIDE SEQUENCE [LARGE SCALE GENOMIC DNA]</scope>
    <source>
        <strain evidence="9">S-RSF-IL-03</strain>
    </source>
</reference>
<dbReference type="Pfam" id="PF04545">
    <property type="entry name" value="Sigma70_r4"/>
    <property type="match status" value="1"/>
</dbReference>
<comment type="caution">
    <text evidence="9">The sequence shown here is derived from an EMBL/GenBank/DDBJ whole genome shotgun (WGS) entry which is preliminary data.</text>
</comment>
<dbReference type="Gene3D" id="1.10.10.10">
    <property type="entry name" value="Winged helix-like DNA-binding domain superfamily/Winged helix DNA-binding domain"/>
    <property type="match status" value="1"/>
</dbReference>
<keyword evidence="2" id="KW-0805">Transcription regulation</keyword>
<evidence type="ECO:0000256" key="2">
    <source>
        <dbReference type="ARBA" id="ARBA00023015"/>
    </source>
</evidence>
<evidence type="ECO:0000256" key="6">
    <source>
        <dbReference type="SAM" id="MobiDB-lite"/>
    </source>
</evidence>
<dbReference type="InterPro" id="IPR013325">
    <property type="entry name" value="RNA_pol_sigma_r2"/>
</dbReference>
<dbReference type="SUPFAM" id="SSF88946">
    <property type="entry name" value="Sigma2 domain of RNA polymerase sigma factors"/>
    <property type="match status" value="1"/>
</dbReference>
<evidence type="ECO:0000259" key="7">
    <source>
        <dbReference type="Pfam" id="PF04542"/>
    </source>
</evidence>
<dbReference type="Pfam" id="PF04542">
    <property type="entry name" value="Sigma70_r2"/>
    <property type="match status" value="1"/>
</dbReference>
<dbReference type="InterPro" id="IPR007627">
    <property type="entry name" value="RNA_pol_sigma70_r2"/>
</dbReference>
<feature type="region of interest" description="Disordered" evidence="6">
    <location>
        <begin position="99"/>
        <end position="122"/>
    </location>
</feature>
<comment type="similarity">
    <text evidence="1">Belongs to the sigma-70 factor family. ECF subfamily.</text>
</comment>
<dbReference type="EMBL" id="JABFRW010000135">
    <property type="protein sequence ID" value="NOT34643.1"/>
    <property type="molecule type" value="Genomic_DNA"/>
</dbReference>
<evidence type="ECO:0000256" key="1">
    <source>
        <dbReference type="ARBA" id="ARBA00010641"/>
    </source>
</evidence>
<evidence type="ECO:0000256" key="4">
    <source>
        <dbReference type="ARBA" id="ARBA00023125"/>
    </source>
</evidence>
<sequence>MTFQELDLSCIRRVREGDPSALEELYDRHTPLLYSVALRIVRSATDAEDAVQAAWVQAWKSAASYDASRGAVIAWLLNIVRSRALDAYRSLASRRRAEDRAEAQVDVGPTPADPAADTTRGDLGQRVRTALTQLGPQQRQVIEIAYFEGLSQSEIAERLGAPLGTVKSWTRQGLMKLREMLPEEEWV</sequence>
<feature type="domain" description="RNA polymerase sigma-70 region 4" evidence="8">
    <location>
        <begin position="130"/>
        <end position="179"/>
    </location>
</feature>
<dbReference type="NCBIfam" id="TIGR02937">
    <property type="entry name" value="sigma70-ECF"/>
    <property type="match status" value="1"/>
</dbReference>
<dbReference type="GO" id="GO:0006352">
    <property type="term" value="P:DNA-templated transcription initiation"/>
    <property type="evidence" value="ECO:0007669"/>
    <property type="project" value="InterPro"/>
</dbReference>
<dbReference type="GO" id="GO:0003677">
    <property type="term" value="F:DNA binding"/>
    <property type="evidence" value="ECO:0007669"/>
    <property type="project" value="UniProtKB-KW"/>
</dbReference>
<keyword evidence="4" id="KW-0238">DNA-binding</keyword>